<evidence type="ECO:0000313" key="2">
    <source>
        <dbReference type="EMBL" id="AUB44942.1"/>
    </source>
</evidence>
<organism evidence="2 3">
    <name type="scientific">Nostoc flagelliforme CCNUN1</name>
    <dbReference type="NCBI Taxonomy" id="2038116"/>
    <lineage>
        <taxon>Bacteria</taxon>
        <taxon>Bacillati</taxon>
        <taxon>Cyanobacteriota</taxon>
        <taxon>Cyanophyceae</taxon>
        <taxon>Nostocales</taxon>
        <taxon>Nostocaceae</taxon>
        <taxon>Nostoc</taxon>
    </lineage>
</organism>
<dbReference type="KEGG" id="nfl:COO91_11197"/>
<name>A0A2K8TBA2_9NOSO</name>
<evidence type="ECO:0000256" key="1">
    <source>
        <dbReference type="SAM" id="MobiDB-lite"/>
    </source>
</evidence>
<proteinExistence type="predicted"/>
<dbReference type="Proteomes" id="UP000232003">
    <property type="component" value="Plasmid pNFSY08"/>
</dbReference>
<keyword evidence="3" id="KW-1185">Reference proteome</keyword>
<accession>A0A2K8TBA2</accession>
<dbReference type="EMBL" id="CP024793">
    <property type="protein sequence ID" value="AUB44942.1"/>
    <property type="molecule type" value="Genomic_DNA"/>
</dbReference>
<sequence>MKGSANACKYEARAWTIADASFGLFHTNIQARKRAIAPEFSSEDKGRRHRSIINHLPKNGYLT</sequence>
<gene>
    <name evidence="2" type="ORF">COO91_11197</name>
</gene>
<protein>
    <submittedName>
        <fullName evidence="2">Uncharacterized protein</fullName>
    </submittedName>
</protein>
<feature type="region of interest" description="Disordered" evidence="1">
    <location>
        <begin position="40"/>
        <end position="63"/>
    </location>
</feature>
<evidence type="ECO:0000313" key="3">
    <source>
        <dbReference type="Proteomes" id="UP000232003"/>
    </source>
</evidence>
<reference evidence="2 3" key="1">
    <citation type="submission" date="2017-11" db="EMBL/GenBank/DDBJ databases">
        <title>Complete genome of a free-living desiccation-tolerant cyanobacterium and its photosynthetic adaptation to extreme terrestrial habitat.</title>
        <authorList>
            <person name="Shang J."/>
        </authorList>
    </citation>
    <scope>NUCLEOTIDE SEQUENCE [LARGE SCALE GENOMIC DNA]</scope>
    <source>
        <strain evidence="2 3">CCNUN1</strain>
        <plasmid evidence="3">pnfsy08</plasmid>
    </source>
</reference>
<keyword evidence="2" id="KW-0614">Plasmid</keyword>
<dbReference type="AlphaFoldDB" id="A0A2K8TBA2"/>
<geneLocation type="plasmid" evidence="3">
    <name>pnfsy08</name>
</geneLocation>